<reference evidence="2 3" key="1">
    <citation type="submission" date="2024-05" db="EMBL/GenBank/DDBJ databases">
        <title>Microbispora sp.ZYX-F-249.</title>
        <authorList>
            <person name="Xie H."/>
        </authorList>
    </citation>
    <scope>NUCLEOTIDE SEQUENCE [LARGE SCALE GENOMIC DNA]</scope>
    <source>
        <strain evidence="2 3">ZYX-F-249</strain>
    </source>
</reference>
<dbReference type="NCBIfam" id="TIGR00277">
    <property type="entry name" value="HDIG"/>
    <property type="match status" value="1"/>
</dbReference>
<dbReference type="Proteomes" id="UP001447516">
    <property type="component" value="Unassembled WGS sequence"/>
</dbReference>
<accession>A0ABV0AVC6</accession>
<evidence type="ECO:0000313" key="3">
    <source>
        <dbReference type="Proteomes" id="UP001447516"/>
    </source>
</evidence>
<name>A0ABV0AVC6_9ACTN</name>
<dbReference type="SUPFAM" id="SSF109604">
    <property type="entry name" value="HD-domain/PDEase-like"/>
    <property type="match status" value="1"/>
</dbReference>
<evidence type="ECO:0000259" key="1">
    <source>
        <dbReference type="Pfam" id="PF01966"/>
    </source>
</evidence>
<dbReference type="InterPro" id="IPR006674">
    <property type="entry name" value="HD_domain"/>
</dbReference>
<dbReference type="RefSeq" id="WP_346229121.1">
    <property type="nucleotide sequence ID" value="NZ_JBDJAW010000030.1"/>
</dbReference>
<proteinExistence type="predicted"/>
<dbReference type="InterPro" id="IPR006675">
    <property type="entry name" value="HDIG_dom"/>
</dbReference>
<keyword evidence="3" id="KW-1185">Reference proteome</keyword>
<feature type="domain" description="HD" evidence="1">
    <location>
        <begin position="36"/>
        <end position="154"/>
    </location>
</feature>
<dbReference type="CDD" id="cd00077">
    <property type="entry name" value="HDc"/>
    <property type="match status" value="1"/>
</dbReference>
<dbReference type="Gene3D" id="1.10.3210.10">
    <property type="entry name" value="Hypothetical protein af1432"/>
    <property type="match status" value="1"/>
</dbReference>
<dbReference type="PANTHER" id="PTHR38659">
    <property type="entry name" value="METAL-DEPENDENT PHOSPHOHYDROLASE"/>
    <property type="match status" value="1"/>
</dbReference>
<gene>
    <name evidence="2" type="ORF">AAH991_29155</name>
</gene>
<dbReference type="InterPro" id="IPR003607">
    <property type="entry name" value="HD/PDEase_dom"/>
</dbReference>
<dbReference type="EMBL" id="JBDJAW010000030">
    <property type="protein sequence ID" value="MEN3539214.1"/>
    <property type="molecule type" value="Genomic_DNA"/>
</dbReference>
<dbReference type="PANTHER" id="PTHR38659:SF2">
    <property type="entry name" value="HDIG DOMAIN PROTEIN"/>
    <property type="match status" value="1"/>
</dbReference>
<sequence length="207" mass="22583">MTDASRTPRPRLPTDAEIRALHAAHAPTQEAFELVHTHCEIVCAIALDLADRAGLDVDAELVKAGSLLHDIGVYLLYDDDGRLGHAGYVRHGILGHELLRAEGLPEILCRFCSHHTGVGISRADVLRQGLPLPPADYLAESAEEELVMFADKFHSKTEPPRFVSAGAYAAHVRRYGEDKAERFAAMCAAFGVPDLRPLSDAYGHEIV</sequence>
<protein>
    <submittedName>
        <fullName evidence="2">HD domain-containing protein</fullName>
    </submittedName>
</protein>
<dbReference type="Pfam" id="PF01966">
    <property type="entry name" value="HD"/>
    <property type="match status" value="1"/>
</dbReference>
<comment type="caution">
    <text evidence="2">The sequence shown here is derived from an EMBL/GenBank/DDBJ whole genome shotgun (WGS) entry which is preliminary data.</text>
</comment>
<organism evidence="2 3">
    <name type="scientific">Microbispora maris</name>
    <dbReference type="NCBI Taxonomy" id="3144104"/>
    <lineage>
        <taxon>Bacteria</taxon>
        <taxon>Bacillati</taxon>
        <taxon>Actinomycetota</taxon>
        <taxon>Actinomycetes</taxon>
        <taxon>Streptosporangiales</taxon>
        <taxon>Streptosporangiaceae</taxon>
        <taxon>Microbispora</taxon>
    </lineage>
</organism>
<evidence type="ECO:0000313" key="2">
    <source>
        <dbReference type="EMBL" id="MEN3539214.1"/>
    </source>
</evidence>